<dbReference type="GO" id="GO:0008137">
    <property type="term" value="F:NADH dehydrogenase (ubiquinone) activity"/>
    <property type="evidence" value="ECO:0007669"/>
    <property type="project" value="InterPro"/>
</dbReference>
<dbReference type="Pfam" id="PF00329">
    <property type="entry name" value="Complex1_30kDa"/>
    <property type="match status" value="1"/>
</dbReference>
<name>A0A9D1HF07_9FIRM</name>
<evidence type="ECO:0000259" key="1">
    <source>
        <dbReference type="Pfam" id="PF00329"/>
    </source>
</evidence>
<comment type="caution">
    <text evidence="2">The sequence shown here is derived from an EMBL/GenBank/DDBJ whole genome shotgun (WGS) entry which is preliminary data.</text>
</comment>
<organism evidence="2 3">
    <name type="scientific">Candidatus Onthocola gallistercoris</name>
    <dbReference type="NCBI Taxonomy" id="2840876"/>
    <lineage>
        <taxon>Bacteria</taxon>
        <taxon>Bacillati</taxon>
        <taxon>Bacillota</taxon>
        <taxon>Bacilli</taxon>
        <taxon>Candidatus Onthocola</taxon>
    </lineage>
</organism>
<dbReference type="InterPro" id="IPR037232">
    <property type="entry name" value="NADH_quin_OxRdtase_su_C/D-like"/>
</dbReference>
<dbReference type="InterPro" id="IPR001268">
    <property type="entry name" value="NADH_UbQ_OxRdtase_30kDa_su"/>
</dbReference>
<protein>
    <submittedName>
        <fullName evidence="2">NADH-quinone oxidoreductase subunit C</fullName>
    </submittedName>
</protein>
<dbReference type="AlphaFoldDB" id="A0A9D1HF07"/>
<dbReference type="Proteomes" id="UP000824164">
    <property type="component" value="Unassembled WGS sequence"/>
</dbReference>
<feature type="domain" description="NADH:ubiquinone oxidoreductase 30kDa subunit" evidence="1">
    <location>
        <begin position="18"/>
        <end position="96"/>
    </location>
</feature>
<evidence type="ECO:0000313" key="3">
    <source>
        <dbReference type="Proteomes" id="UP000824164"/>
    </source>
</evidence>
<proteinExistence type="predicted"/>
<dbReference type="SUPFAM" id="SSF143243">
    <property type="entry name" value="Nqo5-like"/>
    <property type="match status" value="1"/>
</dbReference>
<dbReference type="Gene3D" id="3.30.460.80">
    <property type="entry name" value="NADH:ubiquinone oxidoreductase, 30kDa subunit"/>
    <property type="match status" value="1"/>
</dbReference>
<accession>A0A9D1HF07</accession>
<gene>
    <name evidence="2" type="ORF">IAB63_02015</name>
</gene>
<reference evidence="2" key="1">
    <citation type="submission" date="2020-10" db="EMBL/GenBank/DDBJ databases">
        <authorList>
            <person name="Gilroy R."/>
        </authorList>
    </citation>
    <scope>NUCLEOTIDE SEQUENCE</scope>
    <source>
        <strain evidence="2">CHK187-14744</strain>
    </source>
</reference>
<reference evidence="2" key="2">
    <citation type="journal article" date="2021" name="PeerJ">
        <title>Extensive microbial diversity within the chicken gut microbiome revealed by metagenomics and culture.</title>
        <authorList>
            <person name="Gilroy R."/>
            <person name="Ravi A."/>
            <person name="Getino M."/>
            <person name="Pursley I."/>
            <person name="Horton D.L."/>
            <person name="Alikhan N.F."/>
            <person name="Baker D."/>
            <person name="Gharbi K."/>
            <person name="Hall N."/>
            <person name="Watson M."/>
            <person name="Adriaenssens E.M."/>
            <person name="Foster-Nyarko E."/>
            <person name="Jarju S."/>
            <person name="Secka A."/>
            <person name="Antonio M."/>
            <person name="Oren A."/>
            <person name="Chaudhuri R.R."/>
            <person name="La Ragione R."/>
            <person name="Hildebrand F."/>
            <person name="Pallen M.J."/>
        </authorList>
    </citation>
    <scope>NUCLEOTIDE SEQUENCE</scope>
    <source>
        <strain evidence="2">CHK187-14744</strain>
    </source>
</reference>
<sequence length="119" mass="14168">MDDRNEIRKITMAEFFPIIVRMKEENWRLVQICAVSVDDGKRYEMSYSFCNDEDYHMITLRIEIDENEEIASITQLYPCAFIQENEAAELFGVKIVHINMDYQNKLYRIDTEAPFKKKG</sequence>
<dbReference type="EMBL" id="DVLT01000013">
    <property type="protein sequence ID" value="HIU02009.1"/>
    <property type="molecule type" value="Genomic_DNA"/>
</dbReference>
<evidence type="ECO:0000313" key="2">
    <source>
        <dbReference type="EMBL" id="HIU02009.1"/>
    </source>
</evidence>